<feature type="binding site" evidence="6">
    <location>
        <position position="467"/>
    </location>
    <ligand>
        <name>ATP</name>
        <dbReference type="ChEBI" id="CHEBI:30616"/>
    </ligand>
</feature>
<dbReference type="CDD" id="cd09165">
    <property type="entry name" value="PLDc_PaPPK1_C1_like"/>
    <property type="match status" value="1"/>
</dbReference>
<evidence type="ECO:0000259" key="8">
    <source>
        <dbReference type="Pfam" id="PF02503"/>
    </source>
</evidence>
<dbReference type="Proteomes" id="UP000831181">
    <property type="component" value="Chromosome"/>
</dbReference>
<dbReference type="NCBIfam" id="TIGR03705">
    <property type="entry name" value="poly_P_kin"/>
    <property type="match status" value="1"/>
</dbReference>
<dbReference type="PANTHER" id="PTHR30218:SF0">
    <property type="entry name" value="POLYPHOSPHATE KINASE"/>
    <property type="match status" value="1"/>
</dbReference>
<dbReference type="GO" id="GO:0046872">
    <property type="term" value="F:metal ion binding"/>
    <property type="evidence" value="ECO:0007669"/>
    <property type="project" value="UniProtKB-KW"/>
</dbReference>
<dbReference type="PIRSF" id="PIRSF015589">
    <property type="entry name" value="PP_kinase"/>
    <property type="match status" value="1"/>
</dbReference>
<feature type="active site" description="Phosphohistidine intermediate" evidence="6">
    <location>
        <position position="434"/>
    </location>
</feature>
<dbReference type="Pfam" id="PF13089">
    <property type="entry name" value="PP_kinase_N"/>
    <property type="match status" value="1"/>
</dbReference>
<dbReference type="InterPro" id="IPR041108">
    <property type="entry name" value="PP_kinase_C_1"/>
</dbReference>
<evidence type="ECO:0000259" key="9">
    <source>
        <dbReference type="Pfam" id="PF13089"/>
    </source>
</evidence>
<dbReference type="Gene3D" id="3.30.870.10">
    <property type="entry name" value="Endonuclease Chain A"/>
    <property type="match status" value="2"/>
</dbReference>
<dbReference type="InterPro" id="IPR025200">
    <property type="entry name" value="PPK_C_dom2"/>
</dbReference>
<comment type="similarity">
    <text evidence="6 7">Belongs to the polyphosphate kinase 1 (PPK1) family.</text>
</comment>
<evidence type="ECO:0000259" key="10">
    <source>
        <dbReference type="Pfam" id="PF13090"/>
    </source>
</evidence>
<accession>A0A976X6S4</accession>
<dbReference type="InterPro" id="IPR024953">
    <property type="entry name" value="PP_kinase_middle"/>
</dbReference>
<dbReference type="GO" id="GO:0008976">
    <property type="term" value="F:polyphosphate kinase activity"/>
    <property type="evidence" value="ECO:0007669"/>
    <property type="project" value="UniProtKB-UniRule"/>
</dbReference>
<dbReference type="KEGG" id="lbe:MOO44_03220"/>
<proteinExistence type="inferred from homology"/>
<dbReference type="CDD" id="cd09168">
    <property type="entry name" value="PLDc_PaPPK1_C2_like"/>
    <property type="match status" value="1"/>
</dbReference>
<dbReference type="PANTHER" id="PTHR30218">
    <property type="entry name" value="POLYPHOSPHATE KINASE"/>
    <property type="match status" value="1"/>
</dbReference>
<evidence type="ECO:0000256" key="5">
    <source>
        <dbReference type="ARBA" id="ARBA00022840"/>
    </source>
</evidence>
<sequence length="714" mass="82029">MKNMKFDNPEYFNSRELSWLDFDSRVLDEANDTNNPLLERLRFLGITQSNLDEFFNIRVASLHKLVAVNYEQPDAAGLTPAQQLKGVSKKAHHLVDTQYNILFNELLPQLAKKNIHMLKMDQLSNRQIDFLDDYFHQKLYPVLTPLAVDVSRPFPFIANNTLNIALIITKKGQNEQESFATVQVPDVFSRVIKLPDASNDFILLEEVIKHYAGELFVGYTAHDMACFRVTRDMDIEADEDTSDLMREIKHELRQRERGQVMRLEIESSMSNQLRNRLIKEYQLDDDAIYVVDGPIDLTLVSKWIKQVQRHNNLLFDKFTPYFPTPLQDESMFDAISKSDVFVHHPYDSFQPVLNFIDQAANDPDTLAIKMTLYRVSPNSPIIRSLKHAAQNGKQVTALVELKARFDEANNLHWADELERAGCHVIYGLVGLKVHSKLTLIVRKEADGIKRYMHMGTGNYNDVTARLYTDMGIFTDNQEMGIDATNIFNMLSGFSEPPYFHKLTISPNGIRNYLMERIDDEIENVKAGKKGLVKMKMNSLSDTTIIKKLYEASAAGVKIDLIVRGICNLRVGIKGVSDNITVHSLVGQLLEHSRIYYFYADGEEKVFLSSADLMKRNLSRRVELLFPILQDDIREHIIQIYDILWDDNVKTRVLQPDDSWPHIAQNGAEPLNAQSFLIKNRKRIANALFKKDFGSSAKKKTTKFMPIRNHNGRKL</sequence>
<feature type="domain" description="Polyphosphate kinase N-terminal" evidence="9">
    <location>
        <begin position="12"/>
        <end position="117"/>
    </location>
</feature>
<evidence type="ECO:0000256" key="6">
    <source>
        <dbReference type="HAMAP-Rule" id="MF_00347"/>
    </source>
</evidence>
<gene>
    <name evidence="6" type="primary">ppk</name>
    <name evidence="12" type="ORF">MOO44_03220</name>
</gene>
<dbReference type="NCBIfam" id="NF003920">
    <property type="entry name" value="PRK05443.2-1"/>
    <property type="match status" value="1"/>
</dbReference>
<evidence type="ECO:0000313" key="12">
    <source>
        <dbReference type="EMBL" id="UQS87482.1"/>
    </source>
</evidence>
<dbReference type="NCBIfam" id="NF003921">
    <property type="entry name" value="PRK05443.2-2"/>
    <property type="match status" value="1"/>
</dbReference>
<feature type="domain" description="Polyphosphate kinase middle" evidence="8">
    <location>
        <begin position="127"/>
        <end position="300"/>
    </location>
</feature>
<keyword evidence="5 6" id="KW-0067">ATP-binding</keyword>
<feature type="binding site" evidence="6">
    <location>
        <position position="563"/>
    </location>
    <ligand>
        <name>ATP</name>
        <dbReference type="ChEBI" id="CHEBI:30616"/>
    </ligand>
</feature>
<evidence type="ECO:0000256" key="3">
    <source>
        <dbReference type="ARBA" id="ARBA00022741"/>
    </source>
</evidence>
<comment type="cofactor">
    <cofactor evidence="6">
        <name>Mg(2+)</name>
        <dbReference type="ChEBI" id="CHEBI:18420"/>
    </cofactor>
</comment>
<dbReference type="GO" id="GO:0009358">
    <property type="term" value="C:polyphosphate kinase complex"/>
    <property type="evidence" value="ECO:0007669"/>
    <property type="project" value="InterPro"/>
</dbReference>
<comment type="catalytic activity">
    <reaction evidence="6 7">
        <text>[phosphate](n) + ATP = [phosphate](n+1) + ADP</text>
        <dbReference type="Rhea" id="RHEA:19573"/>
        <dbReference type="Rhea" id="RHEA-COMP:9859"/>
        <dbReference type="Rhea" id="RHEA-COMP:14280"/>
        <dbReference type="ChEBI" id="CHEBI:16838"/>
        <dbReference type="ChEBI" id="CHEBI:30616"/>
        <dbReference type="ChEBI" id="CHEBI:456216"/>
        <dbReference type="EC" id="2.7.4.1"/>
    </reaction>
</comment>
<keyword evidence="13" id="KW-1185">Reference proteome</keyword>
<dbReference type="Pfam" id="PF17941">
    <property type="entry name" value="PP_kinase_C_1"/>
    <property type="match status" value="1"/>
</dbReference>
<evidence type="ECO:0000259" key="11">
    <source>
        <dbReference type="Pfam" id="PF17941"/>
    </source>
</evidence>
<comment type="function">
    <text evidence="6 7">Catalyzes the reversible transfer of the terminal phosphate of ATP to form a long-chain polyphosphate (polyP).</text>
</comment>
<keyword evidence="4 6" id="KW-0418">Kinase</keyword>
<evidence type="ECO:0000256" key="4">
    <source>
        <dbReference type="ARBA" id="ARBA00022777"/>
    </source>
</evidence>
<dbReference type="Pfam" id="PF02503">
    <property type="entry name" value="PP_kinase"/>
    <property type="match status" value="1"/>
</dbReference>
<feature type="binding site" evidence="6">
    <location>
        <position position="374"/>
    </location>
    <ligand>
        <name>Mg(2+)</name>
        <dbReference type="ChEBI" id="CHEBI:18420"/>
    </ligand>
</feature>
<reference evidence="12" key="1">
    <citation type="journal article" date="2022" name="Int. J. Syst. Evol. Microbiol.">
        <title>Apilactobacillus apisilvae sp. nov., Nicolia spurrieriana gen. nov. sp. nov., Bombilactobacillus folatiphilus sp. nov. and Bombilactobacillus thymidiniphilus sp. nov., four new lactic acid bacterial isolates from stingless bees Tetragonula carbonaria and Austroplebeia australis.</title>
        <authorList>
            <person name="Oliphant S.A."/>
            <person name="Watson-Haigh N.S."/>
            <person name="Sumby K.M."/>
            <person name="Gardner J."/>
            <person name="Groom S."/>
            <person name="Jiranek V."/>
        </authorList>
    </citation>
    <scope>NUCLEOTIDE SEQUENCE</scope>
    <source>
        <strain evidence="12">SGEP1_A5</strain>
    </source>
</reference>
<keyword evidence="1 6" id="KW-0597">Phosphoprotein</keyword>
<protein>
    <recommendedName>
        <fullName evidence="6 7">Polyphosphate kinase</fullName>
        <ecNumber evidence="6 7">2.7.4.1</ecNumber>
    </recommendedName>
    <alternativeName>
        <fullName evidence="6">ATP-polyphosphate phosphotransferase</fullName>
    </alternativeName>
    <alternativeName>
        <fullName evidence="6">Polyphosphoric acid kinase</fullName>
    </alternativeName>
</protein>
<dbReference type="Gene3D" id="1.20.58.310">
    <property type="entry name" value="Polyphosphate kinase N-terminal domain"/>
    <property type="match status" value="1"/>
</dbReference>
<dbReference type="NCBIfam" id="NF003917">
    <property type="entry name" value="PRK05443.1-1"/>
    <property type="match status" value="1"/>
</dbReference>
<feature type="domain" description="Polyphosphate kinase C-terminal" evidence="10">
    <location>
        <begin position="502"/>
        <end position="673"/>
    </location>
</feature>
<organism evidence="12 13">
    <name type="scientific">Nicoliella spurrieriana</name>
    <dbReference type="NCBI Taxonomy" id="2925830"/>
    <lineage>
        <taxon>Bacteria</taxon>
        <taxon>Bacillati</taxon>
        <taxon>Bacillota</taxon>
        <taxon>Bacilli</taxon>
        <taxon>Lactobacillales</taxon>
        <taxon>Lactobacillaceae</taxon>
        <taxon>Nicoliella</taxon>
    </lineage>
</organism>
<evidence type="ECO:0000256" key="1">
    <source>
        <dbReference type="ARBA" id="ARBA00022553"/>
    </source>
</evidence>
<dbReference type="SUPFAM" id="SSF143724">
    <property type="entry name" value="PHP14-like"/>
    <property type="match status" value="1"/>
</dbReference>
<dbReference type="InterPro" id="IPR025198">
    <property type="entry name" value="PPK_N_dom"/>
</dbReference>
<dbReference type="NCBIfam" id="NF003918">
    <property type="entry name" value="PRK05443.1-2"/>
    <property type="match status" value="1"/>
</dbReference>
<evidence type="ECO:0000313" key="13">
    <source>
        <dbReference type="Proteomes" id="UP000831181"/>
    </source>
</evidence>
<feature type="binding site" evidence="6">
    <location>
        <position position="50"/>
    </location>
    <ligand>
        <name>ATP</name>
        <dbReference type="ChEBI" id="CHEBI:30616"/>
    </ligand>
</feature>
<dbReference type="Pfam" id="PF13090">
    <property type="entry name" value="PP_kinase_C"/>
    <property type="match status" value="1"/>
</dbReference>
<dbReference type="InterPro" id="IPR036832">
    <property type="entry name" value="PPK_N_dom_sf"/>
</dbReference>
<feature type="domain" description="Polyphosphate kinase C-terminal" evidence="11">
    <location>
        <begin position="330"/>
        <end position="495"/>
    </location>
</feature>
<keyword evidence="3 6" id="KW-0547">Nucleotide-binding</keyword>
<feature type="binding site" evidence="6">
    <location>
        <position position="591"/>
    </location>
    <ligand>
        <name>ATP</name>
        <dbReference type="ChEBI" id="CHEBI:30616"/>
    </ligand>
</feature>
<dbReference type="SUPFAM" id="SSF140356">
    <property type="entry name" value="PPK N-terminal domain-like"/>
    <property type="match status" value="1"/>
</dbReference>
<dbReference type="GO" id="GO:0005524">
    <property type="term" value="F:ATP binding"/>
    <property type="evidence" value="ECO:0007669"/>
    <property type="project" value="UniProtKB-KW"/>
</dbReference>
<evidence type="ECO:0000256" key="2">
    <source>
        <dbReference type="ARBA" id="ARBA00022679"/>
    </source>
</evidence>
<keyword evidence="2 6" id="KW-0808">Transferase</keyword>
<keyword evidence="6" id="KW-0479">Metal-binding</keyword>
<dbReference type="Gene3D" id="3.30.1840.10">
    <property type="entry name" value="Polyphosphate kinase middle domain"/>
    <property type="match status" value="1"/>
</dbReference>
<dbReference type="SUPFAM" id="SSF56024">
    <property type="entry name" value="Phospholipase D/nuclease"/>
    <property type="match status" value="2"/>
</dbReference>
<feature type="binding site" evidence="6">
    <location>
        <position position="404"/>
    </location>
    <ligand>
        <name>Mg(2+)</name>
        <dbReference type="ChEBI" id="CHEBI:18420"/>
    </ligand>
</feature>
<keyword evidence="6" id="KW-0460">Magnesium</keyword>
<dbReference type="InterPro" id="IPR036830">
    <property type="entry name" value="PP_kinase_middle_dom_sf"/>
</dbReference>
<dbReference type="HAMAP" id="MF_00347">
    <property type="entry name" value="Polyphosphate_kinase"/>
    <property type="match status" value="1"/>
</dbReference>
<dbReference type="EC" id="2.7.4.1" evidence="6 7"/>
<name>A0A976X6S4_9LACO</name>
<dbReference type="EMBL" id="CP093361">
    <property type="protein sequence ID" value="UQS87482.1"/>
    <property type="molecule type" value="Genomic_DNA"/>
</dbReference>
<comment type="PTM">
    <text evidence="6 7">An intermediate of this reaction is the autophosphorylated ppk in which a phosphate is covalently linked to a histidine residue through a N-P bond.</text>
</comment>
<dbReference type="GO" id="GO:0006799">
    <property type="term" value="P:polyphosphate biosynthetic process"/>
    <property type="evidence" value="ECO:0007669"/>
    <property type="project" value="UniProtKB-UniRule"/>
</dbReference>
<evidence type="ECO:0000256" key="7">
    <source>
        <dbReference type="RuleBase" id="RU003800"/>
    </source>
</evidence>
<dbReference type="InterPro" id="IPR003414">
    <property type="entry name" value="PP_kinase"/>
</dbReference>
<dbReference type="AlphaFoldDB" id="A0A976X6S4"/>